<comment type="subcellular location">
    <subcellularLocation>
        <location evidence="1">Membrane</location>
        <topology evidence="1">Multi-pass membrane protein</topology>
    </subcellularLocation>
</comment>
<feature type="transmembrane region" description="Helical" evidence="5">
    <location>
        <begin position="138"/>
        <end position="167"/>
    </location>
</feature>
<evidence type="ECO:0000256" key="3">
    <source>
        <dbReference type="ARBA" id="ARBA00022989"/>
    </source>
</evidence>
<keyword evidence="4 5" id="KW-0472">Membrane</keyword>
<evidence type="ECO:0000256" key="6">
    <source>
        <dbReference type="SAM" id="SignalP"/>
    </source>
</evidence>
<evidence type="ECO:0000256" key="2">
    <source>
        <dbReference type="ARBA" id="ARBA00022692"/>
    </source>
</evidence>
<evidence type="ECO:0000256" key="5">
    <source>
        <dbReference type="SAM" id="Phobius"/>
    </source>
</evidence>
<feature type="signal peptide" evidence="6">
    <location>
        <begin position="1"/>
        <end position="16"/>
    </location>
</feature>
<keyword evidence="2 5" id="KW-0812">Transmembrane</keyword>
<sequence length="170" mass="18824">MIILAVEVAIAIYAAANRNNIEDVAKKTLIETLKYYGGTYKKKNAVRAAWDAIMIEHQCCGVNSTLKNEYASSEWYKKIFSVRYQGMDQLQYYPGDCCPNPNDKIAIPNAGTQDDLVCKNRANEGCYSKIANSLQNRLAIVIGVGFAVALIQLVGLIFALCLCRAITEED</sequence>
<dbReference type="InterPro" id="IPR018499">
    <property type="entry name" value="Tetraspanin/Peripherin"/>
</dbReference>
<dbReference type="AlphaFoldDB" id="A0A915IBD4"/>
<evidence type="ECO:0000256" key="4">
    <source>
        <dbReference type="ARBA" id="ARBA00023136"/>
    </source>
</evidence>
<evidence type="ECO:0000256" key="1">
    <source>
        <dbReference type="ARBA" id="ARBA00004141"/>
    </source>
</evidence>
<protein>
    <submittedName>
        <fullName evidence="8">Tetraspanin</fullName>
    </submittedName>
</protein>
<dbReference type="PANTHER" id="PTHR19282">
    <property type="entry name" value="TETRASPANIN"/>
    <property type="match status" value="1"/>
</dbReference>
<organism evidence="7 8">
    <name type="scientific">Romanomermis culicivorax</name>
    <name type="common">Nematode worm</name>
    <dbReference type="NCBI Taxonomy" id="13658"/>
    <lineage>
        <taxon>Eukaryota</taxon>
        <taxon>Metazoa</taxon>
        <taxon>Ecdysozoa</taxon>
        <taxon>Nematoda</taxon>
        <taxon>Enoplea</taxon>
        <taxon>Dorylaimia</taxon>
        <taxon>Mermithida</taxon>
        <taxon>Mermithoidea</taxon>
        <taxon>Mermithidae</taxon>
        <taxon>Romanomermis</taxon>
    </lineage>
</organism>
<proteinExistence type="predicted"/>
<feature type="chain" id="PRO_5038031163" evidence="6">
    <location>
        <begin position="17"/>
        <end position="170"/>
    </location>
</feature>
<evidence type="ECO:0000313" key="8">
    <source>
        <dbReference type="WBParaSite" id="nRc.2.0.1.t11480-RA"/>
    </source>
</evidence>
<dbReference type="GO" id="GO:0005886">
    <property type="term" value="C:plasma membrane"/>
    <property type="evidence" value="ECO:0007669"/>
    <property type="project" value="TreeGrafter"/>
</dbReference>
<dbReference type="Gene3D" id="1.10.1450.10">
    <property type="entry name" value="Tetraspanin"/>
    <property type="match status" value="1"/>
</dbReference>
<evidence type="ECO:0000313" key="7">
    <source>
        <dbReference type="Proteomes" id="UP000887565"/>
    </source>
</evidence>
<dbReference type="OMA" id="CKNRANE"/>
<dbReference type="Pfam" id="PF00335">
    <property type="entry name" value="Tetraspanin"/>
    <property type="match status" value="1"/>
</dbReference>
<dbReference type="PANTHER" id="PTHR19282:SF541">
    <property type="entry name" value="TETRASPANIN"/>
    <property type="match status" value="1"/>
</dbReference>
<dbReference type="WBParaSite" id="nRc.2.0.1.t11480-RA">
    <property type="protein sequence ID" value="nRc.2.0.1.t11480-RA"/>
    <property type="gene ID" value="nRc.2.0.1.g11480"/>
</dbReference>
<accession>A0A915IBD4</accession>
<reference evidence="8" key="1">
    <citation type="submission" date="2022-11" db="UniProtKB">
        <authorList>
            <consortium name="WormBaseParasite"/>
        </authorList>
    </citation>
    <scope>IDENTIFICATION</scope>
</reference>
<dbReference type="SUPFAM" id="SSF48652">
    <property type="entry name" value="Tetraspanin"/>
    <property type="match status" value="1"/>
</dbReference>
<dbReference type="Proteomes" id="UP000887565">
    <property type="component" value="Unplaced"/>
</dbReference>
<keyword evidence="3 5" id="KW-1133">Transmembrane helix</keyword>
<name>A0A915IBD4_ROMCU</name>
<keyword evidence="7" id="KW-1185">Reference proteome</keyword>
<dbReference type="InterPro" id="IPR008952">
    <property type="entry name" value="Tetraspanin_EC2_sf"/>
</dbReference>
<keyword evidence="6" id="KW-0732">Signal</keyword>